<dbReference type="PANTHER" id="PTHR21015">
    <property type="entry name" value="UDP-N-ACETYLGLUCOSAMINE--N-ACETYLMURAMYL-(PENTAPEPTIDE) PYROPHOSPHORYL-UNDECAPRENOL N-ACETYLGLUCOSAMINE TRANSFERASE 1"/>
    <property type="match status" value="1"/>
</dbReference>
<dbReference type="InterPro" id="IPR020023">
    <property type="entry name" value="PseG"/>
</dbReference>
<name>A0A1M4UKN1_9CLOT</name>
<protein>
    <submittedName>
        <fullName evidence="4">UDP-2,4-diacetamido-2,4,6-trideoxy-beta-L-altropyranose hydrolase</fullName>
    </submittedName>
</protein>
<evidence type="ECO:0000313" key="4">
    <source>
        <dbReference type="EMBL" id="SHE57259.1"/>
    </source>
</evidence>
<proteinExistence type="predicted"/>
<keyword evidence="5" id="KW-1185">Reference proteome</keyword>
<dbReference type="Proteomes" id="UP000184035">
    <property type="component" value="Unassembled WGS sequence"/>
</dbReference>
<evidence type="ECO:0000259" key="3">
    <source>
        <dbReference type="Pfam" id="PF04101"/>
    </source>
</evidence>
<reference evidence="4 5" key="1">
    <citation type="submission" date="2016-11" db="EMBL/GenBank/DDBJ databases">
        <authorList>
            <person name="Jaros S."/>
            <person name="Januszkiewicz K."/>
            <person name="Wedrychowicz H."/>
        </authorList>
    </citation>
    <scope>NUCLEOTIDE SEQUENCE [LARGE SCALE GENOMIC DNA]</scope>
    <source>
        <strain evidence="4 5">DSM 2631</strain>
    </source>
</reference>
<gene>
    <name evidence="4" type="ORF">SAMN05443638_10573</name>
</gene>
<organism evidence="4 5">
    <name type="scientific">Clostridium fallax</name>
    <dbReference type="NCBI Taxonomy" id="1533"/>
    <lineage>
        <taxon>Bacteria</taxon>
        <taxon>Bacillati</taxon>
        <taxon>Bacillota</taxon>
        <taxon>Clostridia</taxon>
        <taxon>Eubacteriales</taxon>
        <taxon>Clostridiaceae</taxon>
        <taxon>Clostridium</taxon>
    </lineage>
</organism>
<dbReference type="SUPFAM" id="SSF53756">
    <property type="entry name" value="UDP-Glycosyltransferase/glycogen phosphorylase"/>
    <property type="match status" value="1"/>
</dbReference>
<evidence type="ECO:0000313" key="5">
    <source>
        <dbReference type="Proteomes" id="UP000184035"/>
    </source>
</evidence>
<dbReference type="Gene3D" id="3.40.50.11190">
    <property type="match status" value="1"/>
</dbReference>
<accession>A0A1M4UKN1</accession>
<dbReference type="NCBIfam" id="TIGR03590">
    <property type="entry name" value="PseG"/>
    <property type="match status" value="1"/>
</dbReference>
<feature type="binding site" evidence="2">
    <location>
        <position position="151"/>
    </location>
    <ligand>
        <name>substrate</name>
    </ligand>
</feature>
<dbReference type="EMBL" id="FQVM01000005">
    <property type="protein sequence ID" value="SHE57259.1"/>
    <property type="molecule type" value="Genomic_DNA"/>
</dbReference>
<feature type="binding site" evidence="2">
    <location>
        <position position="247"/>
    </location>
    <ligand>
        <name>substrate</name>
    </ligand>
</feature>
<dbReference type="GO" id="GO:0016758">
    <property type="term" value="F:hexosyltransferase activity"/>
    <property type="evidence" value="ECO:0007669"/>
    <property type="project" value="InterPro"/>
</dbReference>
<dbReference type="InterPro" id="IPR007235">
    <property type="entry name" value="Glyco_trans_28_C"/>
</dbReference>
<feature type="active site" description="Proton acceptor" evidence="1">
    <location>
        <position position="17"/>
    </location>
</feature>
<evidence type="ECO:0000256" key="2">
    <source>
        <dbReference type="PIRSR" id="PIRSR620023-2"/>
    </source>
</evidence>
<dbReference type="GO" id="GO:0016787">
    <property type="term" value="F:hydrolase activity"/>
    <property type="evidence" value="ECO:0007669"/>
    <property type="project" value="UniProtKB-KW"/>
</dbReference>
<feature type="domain" description="Glycosyl transferase family 28 C-terminal" evidence="3">
    <location>
        <begin position="170"/>
        <end position="268"/>
    </location>
</feature>
<dbReference type="OrthoDB" id="9805604at2"/>
<dbReference type="AlphaFoldDB" id="A0A1M4UKN1"/>
<dbReference type="Gene3D" id="3.40.50.2000">
    <property type="entry name" value="Glycogen Phosphorylase B"/>
    <property type="match status" value="1"/>
</dbReference>
<dbReference type="STRING" id="1533.SAMN05443638_10573"/>
<sequence length="324" mass="36975">MDICIRADGGSTIGMGHIVRMLTLANKLKINNNVFFVCRVDKPLTNKYIPGINLIKENGFIVKEIEENRLKQDIKFIEADCIITDSYDIDVEYFNIIKENFKLSGCLDDENICSYYNVDFLINQNIYGNELEYTVNEDTKMFLGSKFVILRDEFRTKKKQKYISKIIKDIMITVGGSDNNNITQKLIDNLKRDKYILHVVIGSGFNNIELLKGYECENIKLYMNANMKKLMDLADICISSCGTTIYELASCGTPTIGIPIIDNQELLAKTMNKKDLIKVASIDNINNVIKSLTYEERLKLSEKCSNLIDGLGVDRLVKEINNMF</sequence>
<evidence type="ECO:0000256" key="1">
    <source>
        <dbReference type="PIRSR" id="PIRSR620023-1"/>
    </source>
</evidence>
<dbReference type="PANTHER" id="PTHR21015:SF22">
    <property type="entry name" value="GLYCOSYLTRANSFERASE"/>
    <property type="match status" value="1"/>
</dbReference>
<keyword evidence="4" id="KW-0378">Hydrolase</keyword>
<dbReference type="RefSeq" id="WP_072893629.1">
    <property type="nucleotide sequence ID" value="NZ_FQVM01000005.1"/>
</dbReference>
<dbReference type="Pfam" id="PF04101">
    <property type="entry name" value="Glyco_tran_28_C"/>
    <property type="match status" value="1"/>
</dbReference>